<dbReference type="Pfam" id="PF05991">
    <property type="entry name" value="NYN_YacP"/>
    <property type="match status" value="1"/>
</dbReference>
<sequence>MNVLLVDGYNMIGAWPELARLREKDYELARNRLIDMLSEYRAYTGYRVIIVFDAHLQKGTEKKHTRANVEIIYTKENETADEYIEKLAISLRNIKTQIHVATSDFTEQWSIFGQGALRISARELLREIQEIKGDIGRSVKKNHQKKLSNRISMSEDVAQIFEKWRRRDR</sequence>
<dbReference type="Proteomes" id="UP000295632">
    <property type="component" value="Unassembled WGS sequence"/>
</dbReference>
<protein>
    <recommendedName>
        <fullName evidence="3">NYN domain-containing protein</fullName>
    </recommendedName>
</protein>
<dbReference type="RefSeq" id="WP_133582032.1">
    <property type="nucleotide sequence ID" value="NZ_SNYJ01000023.1"/>
</dbReference>
<dbReference type="AlphaFoldDB" id="A0A4R6TU02"/>
<evidence type="ECO:0000313" key="2">
    <source>
        <dbReference type="Proteomes" id="UP000295632"/>
    </source>
</evidence>
<organism evidence="1 2">
    <name type="scientific">Aureibacillus halotolerans</name>
    <dbReference type="NCBI Taxonomy" id="1508390"/>
    <lineage>
        <taxon>Bacteria</taxon>
        <taxon>Bacillati</taxon>
        <taxon>Bacillota</taxon>
        <taxon>Bacilli</taxon>
        <taxon>Bacillales</taxon>
        <taxon>Bacillaceae</taxon>
        <taxon>Aureibacillus</taxon>
    </lineage>
</organism>
<evidence type="ECO:0000313" key="1">
    <source>
        <dbReference type="EMBL" id="TDQ34692.1"/>
    </source>
</evidence>
<dbReference type="OrthoDB" id="9792160at2"/>
<comment type="caution">
    <text evidence="1">The sequence shown here is derived from an EMBL/GenBank/DDBJ whole genome shotgun (WGS) entry which is preliminary data.</text>
</comment>
<keyword evidence="2" id="KW-1185">Reference proteome</keyword>
<proteinExistence type="predicted"/>
<evidence type="ECO:0008006" key="3">
    <source>
        <dbReference type="Google" id="ProtNLM"/>
    </source>
</evidence>
<gene>
    <name evidence="1" type="ORF">EV213_12318</name>
</gene>
<dbReference type="EMBL" id="SNYJ01000023">
    <property type="protein sequence ID" value="TDQ34692.1"/>
    <property type="molecule type" value="Genomic_DNA"/>
</dbReference>
<name>A0A4R6TU02_9BACI</name>
<dbReference type="PANTHER" id="PTHR34547">
    <property type="entry name" value="YACP-LIKE NYN DOMAIN PROTEIN"/>
    <property type="match status" value="1"/>
</dbReference>
<accession>A0A4R6TU02</accession>
<dbReference type="CDD" id="cd10912">
    <property type="entry name" value="PIN_YacP-like"/>
    <property type="match status" value="1"/>
</dbReference>
<reference evidence="1 2" key="1">
    <citation type="submission" date="2019-03" db="EMBL/GenBank/DDBJ databases">
        <title>Genomic Encyclopedia of Type Strains, Phase IV (KMG-IV): sequencing the most valuable type-strain genomes for metagenomic binning, comparative biology and taxonomic classification.</title>
        <authorList>
            <person name="Goeker M."/>
        </authorList>
    </citation>
    <scope>NUCLEOTIDE SEQUENCE [LARGE SCALE GENOMIC DNA]</scope>
    <source>
        <strain evidence="1 2">DSM 28697</strain>
    </source>
</reference>
<dbReference type="PANTHER" id="PTHR34547:SF1">
    <property type="entry name" value="YACP-LIKE NYN DOMAIN PROTEIN"/>
    <property type="match status" value="1"/>
</dbReference>
<dbReference type="InterPro" id="IPR010298">
    <property type="entry name" value="YacP-like"/>
</dbReference>